<keyword evidence="7" id="KW-1185">Reference proteome</keyword>
<dbReference type="InterPro" id="IPR001486">
    <property type="entry name" value="Hemoglobin_trunc"/>
</dbReference>
<dbReference type="CDD" id="cd00454">
    <property type="entry name" value="TrHb1_N"/>
    <property type="match status" value="1"/>
</dbReference>
<evidence type="ECO:0000256" key="1">
    <source>
        <dbReference type="ARBA" id="ARBA00001971"/>
    </source>
</evidence>
<evidence type="ECO:0000256" key="3">
    <source>
        <dbReference type="ARBA" id="ARBA00022617"/>
    </source>
</evidence>
<organism evidence="6 7">
    <name type="scientific">Shewanella marisflavi</name>
    <dbReference type="NCBI Taxonomy" id="260364"/>
    <lineage>
        <taxon>Bacteria</taxon>
        <taxon>Pseudomonadati</taxon>
        <taxon>Pseudomonadota</taxon>
        <taxon>Gammaproteobacteria</taxon>
        <taxon>Alteromonadales</taxon>
        <taxon>Shewanellaceae</taxon>
        <taxon>Shewanella</taxon>
    </lineage>
</organism>
<dbReference type="EMBL" id="CP041153">
    <property type="protein sequence ID" value="QDF74682.1"/>
    <property type="molecule type" value="Genomic_DNA"/>
</dbReference>
<evidence type="ECO:0000313" key="7">
    <source>
        <dbReference type="Proteomes" id="UP000318758"/>
    </source>
</evidence>
<name>A0ABX5WJJ2_9GAMM</name>
<dbReference type="PROSITE" id="PS01213">
    <property type="entry name" value="GLOBIN_FAM_2"/>
    <property type="match status" value="1"/>
</dbReference>
<dbReference type="InterPro" id="IPR019795">
    <property type="entry name" value="Globin_bac-like_CS"/>
</dbReference>
<evidence type="ECO:0000313" key="6">
    <source>
        <dbReference type="EMBL" id="QDF74682.1"/>
    </source>
</evidence>
<protein>
    <submittedName>
        <fullName evidence="6">Group 1 truncated hemoglobin</fullName>
    </submittedName>
</protein>
<dbReference type="RefSeq" id="WP_033537515.1">
    <property type="nucleotide sequence ID" value="NZ_CP041153.1"/>
</dbReference>
<gene>
    <name evidence="6" type="ORF">FGA12_05670</name>
</gene>
<sequence length="120" mass="13399">MSDATLYERLGGETQIAKIATDIFDTHADNPDIASRYLNSDRHAVIEKVTEFLCAATGGPQEYTGKSMIETHKTMNINEKEYLAVLDDIMLVLDKHQVGQQEKQELLLAAYSLKGEIIGR</sequence>
<keyword evidence="3" id="KW-0349">Heme</keyword>
<keyword evidence="4" id="KW-0479">Metal-binding</keyword>
<dbReference type="InterPro" id="IPR012292">
    <property type="entry name" value="Globin/Proto"/>
</dbReference>
<keyword evidence="5" id="KW-0408">Iron</keyword>
<evidence type="ECO:0000256" key="2">
    <source>
        <dbReference type="ARBA" id="ARBA00022448"/>
    </source>
</evidence>
<dbReference type="InterPro" id="IPR009050">
    <property type="entry name" value="Globin-like_sf"/>
</dbReference>
<accession>A0ABX5WJJ2</accession>
<dbReference type="Proteomes" id="UP000318758">
    <property type="component" value="Chromosome"/>
</dbReference>
<evidence type="ECO:0000256" key="5">
    <source>
        <dbReference type="ARBA" id="ARBA00023004"/>
    </source>
</evidence>
<dbReference type="Pfam" id="PF01152">
    <property type="entry name" value="Bac_globin"/>
    <property type="match status" value="1"/>
</dbReference>
<keyword evidence="2" id="KW-0813">Transport</keyword>
<reference evidence="6 7" key="1">
    <citation type="submission" date="2019-06" db="EMBL/GenBank/DDBJ databases">
        <title>Complete genome of Shewanella marisflavi ECSMB14101, a mussel settlement-inducing bacterium isolated from East China Sea.</title>
        <authorList>
            <person name="Yang J."/>
            <person name="Liang X."/>
            <person name="Chang R."/>
            <person name="Peng L."/>
        </authorList>
    </citation>
    <scope>NUCLEOTIDE SEQUENCE [LARGE SCALE GENOMIC DNA]</scope>
    <source>
        <strain evidence="6 7">ECSMB14101</strain>
    </source>
</reference>
<dbReference type="Gene3D" id="1.10.490.10">
    <property type="entry name" value="Globins"/>
    <property type="match status" value="1"/>
</dbReference>
<comment type="cofactor">
    <cofactor evidence="1">
        <name>heme</name>
        <dbReference type="ChEBI" id="CHEBI:30413"/>
    </cofactor>
</comment>
<evidence type="ECO:0000256" key="4">
    <source>
        <dbReference type="ARBA" id="ARBA00022723"/>
    </source>
</evidence>
<dbReference type="SUPFAM" id="SSF46458">
    <property type="entry name" value="Globin-like"/>
    <property type="match status" value="1"/>
</dbReference>
<proteinExistence type="predicted"/>